<comment type="caution">
    <text evidence="13">The sequence shown here is derived from an EMBL/GenBank/DDBJ whole genome shotgun (WGS) entry which is preliminary data.</text>
</comment>
<evidence type="ECO:0000256" key="6">
    <source>
        <dbReference type="ARBA" id="ARBA00023136"/>
    </source>
</evidence>
<dbReference type="EMBL" id="NASZ01000002">
    <property type="protein sequence ID" value="MBD0723967.1"/>
    <property type="molecule type" value="Genomic_DNA"/>
</dbReference>
<dbReference type="SUPFAM" id="SSF56935">
    <property type="entry name" value="Porins"/>
    <property type="match status" value="1"/>
</dbReference>
<dbReference type="NCBIfam" id="TIGR04056">
    <property type="entry name" value="OMP_RagA_SusC"/>
    <property type="match status" value="1"/>
</dbReference>
<evidence type="ECO:0000313" key="13">
    <source>
        <dbReference type="EMBL" id="MBD0723967.1"/>
    </source>
</evidence>
<dbReference type="InterPro" id="IPR023996">
    <property type="entry name" value="TonB-dep_OMP_SusC/RagA"/>
</dbReference>
<evidence type="ECO:0000256" key="8">
    <source>
        <dbReference type="PROSITE-ProRule" id="PRU01360"/>
    </source>
</evidence>
<evidence type="ECO:0000313" key="14">
    <source>
        <dbReference type="Proteomes" id="UP000661715"/>
    </source>
</evidence>
<dbReference type="InterPro" id="IPR036942">
    <property type="entry name" value="Beta-barrel_TonB_sf"/>
</dbReference>
<dbReference type="InterPro" id="IPR039426">
    <property type="entry name" value="TonB-dep_rcpt-like"/>
</dbReference>
<evidence type="ECO:0000259" key="12">
    <source>
        <dbReference type="Pfam" id="PF07715"/>
    </source>
</evidence>
<dbReference type="Gene3D" id="2.40.170.20">
    <property type="entry name" value="TonB-dependent receptor, beta-barrel domain"/>
    <property type="match status" value="1"/>
</dbReference>
<dbReference type="Proteomes" id="UP000661715">
    <property type="component" value="Unassembled WGS sequence"/>
</dbReference>
<sequence length="1049" mass="114773">MKKKVNHFLCLVLTLSISVLSYAQEKVIKGKVSDESGLPIPGASLLIKGTTKGNTTDMEGNYSISAKSGDIIIFSYLGYTSIEQKVGSASTYNISLQPSKSELEEVVVVGYGTQKKKLATGSMSSIKTDNFTERPISRVDQGLVGQIAGVRVKQTSGLPGQPFSINIRGTGSISAGNEPLYVIDGFPIHTEGTSSSGGFSNGSPLDNMNPNDIASIEVLKDAAAAAIYGSRASNGVVLITTKKGKAGKPKFTFNTYTGVNKEAKRVDMLNAEQWIARAKTMIDYQWVNSGIAGASADQTVDERRATYNAGNAASATDLGPTEFNTSYMYDPRWDEPGHPGLDYINWQDVIFRTGMFSNYQLSASGATEMVNYYVSGNYQKNKGYIIGTDYSLYSARANVDVKFSDHLKMGINIAPSYSIKNDPGVEGKDSTIHKALGATPVFESAPNAEGEKYTTRYAWGSSTTSMLPLLQRTGRNSMFRNMLSGYIDYEIISNLHAKSTINFDNADNTFEGYTPNDVLASIRGSYNTYRRQNIVNENTLTYSGTIKDNHNFTLLAGQSYNSYQITRSNLSSGNLYNSFTIETLPSGSTGSTNSEKNVQISYFGRLQYDFKEKYILSASIRRDGSSKFGFAQRWGTFPSISLGWIVTEENFMKNIDWLSSLKLRASSGLNGNNNIGNYAAFSTLGSYNYALGGGTGLGQGVSSIPNPYLHWEKSRSNDFGFDFGLLKGKISGTFDYYTKTNSDLLLNVPILAASGFTSFLTNVGKVRNNGWEFELNTTNITTKDFQWRTSANISYNTNKVLALGPDQDKIEIDSEYGAGVPFYKLEVGKPMYTIFAIKQDGVITQADIDAGGTTWGGNPLVLGDPKYVDQNGDKKITTEDRVDVGNPNPKYIWGITNTFKYKDFDLNILVQGQNGGYIYSLLSRGINRTGQGAVENTLDVNPATRGNWKTTFGFVPNTDWLYKSDYISIRNITLGYNLSNALKSLSRIDNARIYLSAENWFYKDKYKGGFNPEATNTSGSSNSSFPVPADYGGAPMAKSLVLGLNINFN</sequence>
<dbReference type="Gene3D" id="2.60.40.1120">
    <property type="entry name" value="Carboxypeptidase-like, regulatory domain"/>
    <property type="match status" value="1"/>
</dbReference>
<comment type="similarity">
    <text evidence="8 9">Belongs to the TonB-dependent receptor family.</text>
</comment>
<evidence type="ECO:0000256" key="7">
    <source>
        <dbReference type="ARBA" id="ARBA00023237"/>
    </source>
</evidence>
<keyword evidence="6 8" id="KW-0472">Membrane</keyword>
<dbReference type="Pfam" id="PF07715">
    <property type="entry name" value="Plug"/>
    <property type="match status" value="1"/>
</dbReference>
<evidence type="ECO:0000256" key="3">
    <source>
        <dbReference type="ARBA" id="ARBA00022452"/>
    </source>
</evidence>
<evidence type="ECO:0000259" key="11">
    <source>
        <dbReference type="Pfam" id="PF00593"/>
    </source>
</evidence>
<organism evidence="13 14">
    <name type="scientific">Flavobacterium pokkalii</name>
    <dbReference type="NCBI Taxonomy" id="1940408"/>
    <lineage>
        <taxon>Bacteria</taxon>
        <taxon>Pseudomonadati</taxon>
        <taxon>Bacteroidota</taxon>
        <taxon>Flavobacteriia</taxon>
        <taxon>Flavobacteriales</taxon>
        <taxon>Flavobacteriaceae</taxon>
        <taxon>Flavobacterium</taxon>
    </lineage>
</organism>
<reference evidence="13 14" key="1">
    <citation type="journal article" date="2020" name="Microbiol. Res.">
        <title>Flavobacterium pokkalii sp. nov., a novel plant growth promoting native rhizobacteria isolated from pokkali rice grown in coastal saline affected agricultural regions of southern India, Kerala.</title>
        <authorList>
            <person name="Menon R.R."/>
            <person name="Kumari S."/>
            <person name="Viver T."/>
            <person name="Rameshkumar N."/>
        </authorList>
    </citation>
    <scope>NUCLEOTIDE SEQUENCE [LARGE SCALE GENOMIC DNA]</scope>
    <source>
        <strain evidence="13 14">L1I52</strain>
    </source>
</reference>
<feature type="chain" id="PRO_5047091611" evidence="10">
    <location>
        <begin position="24"/>
        <end position="1049"/>
    </location>
</feature>
<evidence type="ECO:0000256" key="2">
    <source>
        <dbReference type="ARBA" id="ARBA00022448"/>
    </source>
</evidence>
<comment type="subcellular location">
    <subcellularLocation>
        <location evidence="1 8">Cell outer membrane</location>
        <topology evidence="1 8">Multi-pass membrane protein</topology>
    </subcellularLocation>
</comment>
<dbReference type="PROSITE" id="PS52016">
    <property type="entry name" value="TONB_DEPENDENT_REC_3"/>
    <property type="match status" value="1"/>
</dbReference>
<keyword evidence="7 8" id="KW-0998">Cell outer membrane</keyword>
<feature type="domain" description="TonB-dependent receptor plug" evidence="12">
    <location>
        <begin position="117"/>
        <end position="236"/>
    </location>
</feature>
<gene>
    <name evidence="13" type="ORF">B6A10_02115</name>
</gene>
<dbReference type="InterPro" id="IPR008969">
    <property type="entry name" value="CarboxyPept-like_regulatory"/>
</dbReference>
<keyword evidence="14" id="KW-1185">Reference proteome</keyword>
<evidence type="ECO:0000256" key="1">
    <source>
        <dbReference type="ARBA" id="ARBA00004571"/>
    </source>
</evidence>
<dbReference type="Pfam" id="PF13715">
    <property type="entry name" value="CarbopepD_reg_2"/>
    <property type="match status" value="1"/>
</dbReference>
<evidence type="ECO:0000256" key="10">
    <source>
        <dbReference type="SAM" id="SignalP"/>
    </source>
</evidence>
<evidence type="ECO:0000256" key="5">
    <source>
        <dbReference type="ARBA" id="ARBA00023077"/>
    </source>
</evidence>
<evidence type="ECO:0000256" key="4">
    <source>
        <dbReference type="ARBA" id="ARBA00022692"/>
    </source>
</evidence>
<proteinExistence type="inferred from homology"/>
<dbReference type="InterPro" id="IPR037066">
    <property type="entry name" value="Plug_dom_sf"/>
</dbReference>
<feature type="domain" description="TonB-dependent receptor-like beta-barrel" evidence="11">
    <location>
        <begin position="474"/>
        <end position="999"/>
    </location>
</feature>
<dbReference type="InterPro" id="IPR012910">
    <property type="entry name" value="Plug_dom"/>
</dbReference>
<evidence type="ECO:0000256" key="9">
    <source>
        <dbReference type="RuleBase" id="RU003357"/>
    </source>
</evidence>
<dbReference type="Gene3D" id="2.170.130.10">
    <property type="entry name" value="TonB-dependent receptor, plug domain"/>
    <property type="match status" value="1"/>
</dbReference>
<dbReference type="RefSeq" id="WP_188219538.1">
    <property type="nucleotide sequence ID" value="NZ_NASZ01000002.1"/>
</dbReference>
<dbReference type="NCBIfam" id="TIGR04057">
    <property type="entry name" value="SusC_RagA_signa"/>
    <property type="match status" value="1"/>
</dbReference>
<dbReference type="Pfam" id="PF00593">
    <property type="entry name" value="TonB_dep_Rec_b-barrel"/>
    <property type="match status" value="1"/>
</dbReference>
<keyword evidence="10" id="KW-0732">Signal</keyword>
<keyword evidence="2 8" id="KW-0813">Transport</keyword>
<dbReference type="InterPro" id="IPR000531">
    <property type="entry name" value="Beta-barrel_TonB"/>
</dbReference>
<accession>A0ABR7UNH6</accession>
<keyword evidence="4 8" id="KW-0812">Transmembrane</keyword>
<keyword evidence="5 9" id="KW-0798">TonB box</keyword>
<protein>
    <submittedName>
        <fullName evidence="13">SusC/RagA family TonB-linked outer membrane protein</fullName>
    </submittedName>
</protein>
<name>A0ABR7UNH6_9FLAO</name>
<dbReference type="InterPro" id="IPR023997">
    <property type="entry name" value="TonB-dep_OMP_SusC/RagA_CS"/>
</dbReference>
<feature type="signal peptide" evidence="10">
    <location>
        <begin position="1"/>
        <end position="23"/>
    </location>
</feature>
<dbReference type="SUPFAM" id="SSF49464">
    <property type="entry name" value="Carboxypeptidase regulatory domain-like"/>
    <property type="match status" value="1"/>
</dbReference>
<keyword evidence="3 8" id="KW-1134">Transmembrane beta strand</keyword>